<reference evidence="1 2" key="1">
    <citation type="journal article" date="2003" name="PLoS Biol.">
        <title>The genome sequence of Caenorhabditis briggsae: a platform for comparative genomics.</title>
        <authorList>
            <person name="Stein L.D."/>
            <person name="Bao Z."/>
            <person name="Blasiar D."/>
            <person name="Blumenthal T."/>
            <person name="Brent M.R."/>
            <person name="Chen N."/>
            <person name="Chinwalla A."/>
            <person name="Clarke L."/>
            <person name="Clee C."/>
            <person name="Coghlan A."/>
            <person name="Coulson A."/>
            <person name="D'Eustachio P."/>
            <person name="Fitch D.H."/>
            <person name="Fulton L.A."/>
            <person name="Fulton R.E."/>
            <person name="Griffiths-Jones S."/>
            <person name="Harris T.W."/>
            <person name="Hillier L.W."/>
            <person name="Kamath R."/>
            <person name="Kuwabara P.E."/>
            <person name="Mardis E.R."/>
            <person name="Marra M.A."/>
            <person name="Miner T.L."/>
            <person name="Minx P."/>
            <person name="Mullikin J.C."/>
            <person name="Plumb R.W."/>
            <person name="Rogers J."/>
            <person name="Schein J.E."/>
            <person name="Sohrmann M."/>
            <person name="Spieth J."/>
            <person name="Stajich J.E."/>
            <person name="Wei C."/>
            <person name="Willey D."/>
            <person name="Wilson R.K."/>
            <person name="Durbin R."/>
            <person name="Waterston R.H."/>
        </authorList>
    </citation>
    <scope>NUCLEOTIDE SEQUENCE [LARGE SCALE GENOMIC DNA]</scope>
    <source>
        <strain evidence="1 2">AF16</strain>
    </source>
</reference>
<gene>
    <name evidence="1 3" type="ORF">CBG16038</name>
    <name evidence="1" type="ORF">CBG_16038</name>
</gene>
<organism evidence="1 2">
    <name type="scientific">Caenorhabditis briggsae</name>
    <dbReference type="NCBI Taxonomy" id="6238"/>
    <lineage>
        <taxon>Eukaryota</taxon>
        <taxon>Metazoa</taxon>
        <taxon>Ecdysozoa</taxon>
        <taxon>Nematoda</taxon>
        <taxon>Chromadorea</taxon>
        <taxon>Rhabditida</taxon>
        <taxon>Rhabditina</taxon>
        <taxon>Rhabditomorpha</taxon>
        <taxon>Rhabditoidea</taxon>
        <taxon>Rhabditidae</taxon>
        <taxon>Peloderinae</taxon>
        <taxon>Caenorhabditis</taxon>
    </lineage>
</organism>
<name>A8XN85_CAEBR</name>
<accession>A8XN85</accession>
<evidence type="ECO:0000313" key="1">
    <source>
        <dbReference type="EMBL" id="CAP34316.2"/>
    </source>
</evidence>
<reference evidence="1 2" key="2">
    <citation type="journal article" date="2011" name="PLoS Genet.">
        <title>Caenorhabditis briggsae recombinant inbred line genotypes reveal inter-strain incompatibility and the evolution of recombination.</title>
        <authorList>
            <person name="Ross J.A."/>
            <person name="Koboldt D.C."/>
            <person name="Staisch J.E."/>
            <person name="Chamberlin H.M."/>
            <person name="Gupta B.P."/>
            <person name="Miller R.D."/>
            <person name="Baird S.E."/>
            <person name="Haag E.S."/>
        </authorList>
    </citation>
    <scope>NUCLEOTIDE SEQUENCE [LARGE SCALE GENOMIC DNA]</scope>
    <source>
        <strain evidence="1 2">AF16</strain>
    </source>
</reference>
<dbReference type="InParanoid" id="A8XN85"/>
<dbReference type="InterPro" id="IPR052664">
    <property type="entry name" value="BTB-MATH_domain_protein"/>
</dbReference>
<evidence type="ECO:0000313" key="3">
    <source>
        <dbReference type="WormBase" id="CBG16038"/>
    </source>
</evidence>
<dbReference type="HOGENOM" id="CLU_1679501_0_0_1"/>
<dbReference type="PANTHER" id="PTHR22743:SF165">
    <property type="entry name" value="BTB AND MATH DOMAIN CONTAINING-RELATED"/>
    <property type="match status" value="1"/>
</dbReference>
<evidence type="ECO:0000313" key="2">
    <source>
        <dbReference type="Proteomes" id="UP000008549"/>
    </source>
</evidence>
<dbReference type="InterPro" id="IPR011333">
    <property type="entry name" value="SKP1/BTB/POZ_sf"/>
</dbReference>
<dbReference type="PANTHER" id="PTHR22743">
    <property type="entry name" value="MEPRIN/TRAF-LIKE MATH FAMILY-C.ELEGANS"/>
    <property type="match status" value="1"/>
</dbReference>
<proteinExistence type="predicted"/>
<keyword evidence="2" id="KW-1185">Reference proteome</keyword>
<dbReference type="WormBase" id="CBG16038">
    <property type="protein sequence ID" value="CBP38402"/>
    <property type="gene ID" value="WBGene00036111"/>
</dbReference>
<sequence>MKIKNKIDNLNKVAEKKWRNFDDEAAEKASDVTLKIDDTYDSIFDFAEYFDCRSVIEKCENFIMKKPIDMSVKETFDYALRYKLERLKKKCISELKASADIRSIISKNSNLIDNATWKHLSLKITSLFEDVESQLEIMQKTLKTQKNETPKVRRHHF</sequence>
<dbReference type="Proteomes" id="UP000008549">
    <property type="component" value="Unassembled WGS sequence"/>
</dbReference>
<dbReference type="EMBL" id="HE600910">
    <property type="protein sequence ID" value="CAP34316.2"/>
    <property type="molecule type" value="Genomic_DNA"/>
</dbReference>
<dbReference type="KEGG" id="cbr:CBG_16038"/>
<dbReference type="Gene3D" id="3.30.710.10">
    <property type="entry name" value="Potassium Channel Kv1.1, Chain A"/>
    <property type="match status" value="1"/>
</dbReference>
<dbReference type="AlphaFoldDB" id="A8XN85"/>
<protein>
    <submittedName>
        <fullName evidence="1">Protein CBG16038</fullName>
    </submittedName>
</protein>
<dbReference type="GeneID" id="8585406"/>
<dbReference type="RefSeq" id="XP_045095931.1">
    <property type="nucleotide sequence ID" value="XM_045243116.1"/>
</dbReference>
<dbReference type="CTD" id="8585406"/>